<accession>A0A918KBG4</accession>
<keyword evidence="3" id="KW-1185">Reference proteome</keyword>
<comment type="caution">
    <text evidence="2">The sequence shown here is derived from an EMBL/GenBank/DDBJ whole genome shotgun (WGS) entry which is preliminary data.</text>
</comment>
<feature type="compositionally biased region" description="Basic and acidic residues" evidence="1">
    <location>
        <begin position="65"/>
        <end position="75"/>
    </location>
</feature>
<feature type="region of interest" description="Disordered" evidence="1">
    <location>
        <begin position="65"/>
        <end position="85"/>
    </location>
</feature>
<dbReference type="RefSeq" id="WP_189579822.1">
    <property type="nucleotide sequence ID" value="NZ_BMYV01000001.1"/>
</dbReference>
<gene>
    <name evidence="2" type="ORF">GCM10011309_00930</name>
</gene>
<protein>
    <submittedName>
        <fullName evidence="2">Uncharacterized protein</fullName>
    </submittedName>
</protein>
<evidence type="ECO:0000256" key="1">
    <source>
        <dbReference type="SAM" id="MobiDB-lite"/>
    </source>
</evidence>
<reference evidence="2 3" key="1">
    <citation type="journal article" date="2014" name="Int. J. Syst. Evol. Microbiol.">
        <title>Complete genome sequence of Corynebacterium casei LMG S-19264T (=DSM 44701T), isolated from a smear-ripened cheese.</title>
        <authorList>
            <consortium name="US DOE Joint Genome Institute (JGI-PGF)"/>
            <person name="Walter F."/>
            <person name="Albersmeier A."/>
            <person name="Kalinowski J."/>
            <person name="Ruckert C."/>
        </authorList>
    </citation>
    <scope>NUCLEOTIDE SEQUENCE [LARGE SCALE GENOMIC DNA]</scope>
    <source>
        <strain evidence="2 3">KCTC 23968</strain>
    </source>
</reference>
<name>A0A918KBG4_9PROT</name>
<evidence type="ECO:0000313" key="2">
    <source>
        <dbReference type="EMBL" id="GGX56026.1"/>
    </source>
</evidence>
<sequence>MTDTPKTKLDRLTRTEAAIQAKLDGLLQSPDTDDNPPDKWARSISTLMKALDDTAQQRAALEADIAAKTHTRYEDMPPPTPEDEARFYERFRKLVGEITDARGEERGVEETLGVGPRAIS</sequence>
<proteinExistence type="predicted"/>
<dbReference type="EMBL" id="BMYV01000001">
    <property type="protein sequence ID" value="GGX56026.1"/>
    <property type="molecule type" value="Genomic_DNA"/>
</dbReference>
<organism evidence="2 3">
    <name type="scientific">Litorimonas cladophorae</name>
    <dbReference type="NCBI Taxonomy" id="1220491"/>
    <lineage>
        <taxon>Bacteria</taxon>
        <taxon>Pseudomonadati</taxon>
        <taxon>Pseudomonadota</taxon>
        <taxon>Alphaproteobacteria</taxon>
        <taxon>Maricaulales</taxon>
        <taxon>Robiginitomaculaceae</taxon>
    </lineage>
</organism>
<dbReference type="Proteomes" id="UP000600865">
    <property type="component" value="Unassembled WGS sequence"/>
</dbReference>
<evidence type="ECO:0000313" key="3">
    <source>
        <dbReference type="Proteomes" id="UP000600865"/>
    </source>
</evidence>
<dbReference type="AlphaFoldDB" id="A0A918KBG4"/>